<dbReference type="InterPro" id="IPR022812">
    <property type="entry name" value="Dynamin"/>
</dbReference>
<evidence type="ECO:0000256" key="1">
    <source>
        <dbReference type="ARBA" id="ARBA00022741"/>
    </source>
</evidence>
<keyword evidence="3" id="KW-0175">Coiled coil</keyword>
<evidence type="ECO:0000256" key="2">
    <source>
        <dbReference type="ARBA" id="ARBA00023134"/>
    </source>
</evidence>
<dbReference type="InterPro" id="IPR000375">
    <property type="entry name" value="Dynamin_stalk"/>
</dbReference>
<gene>
    <name evidence="5" type="ORF">D0864_01430</name>
</gene>
<dbReference type="CDD" id="cd08771">
    <property type="entry name" value="DLP_1"/>
    <property type="match status" value="1"/>
</dbReference>
<dbReference type="GO" id="GO:0008017">
    <property type="term" value="F:microtubule binding"/>
    <property type="evidence" value="ECO:0007669"/>
    <property type="project" value="TreeGrafter"/>
</dbReference>
<dbReference type="GO" id="GO:0048312">
    <property type="term" value="P:intracellular distribution of mitochondria"/>
    <property type="evidence" value="ECO:0007669"/>
    <property type="project" value="TreeGrafter"/>
</dbReference>
<dbReference type="SUPFAM" id="SSF52540">
    <property type="entry name" value="P-loop containing nucleoside triphosphate hydrolases"/>
    <property type="match status" value="1"/>
</dbReference>
<dbReference type="GO" id="GO:0003924">
    <property type="term" value="F:GTPase activity"/>
    <property type="evidence" value="ECO:0007669"/>
    <property type="project" value="InterPro"/>
</dbReference>
<dbReference type="Gene3D" id="3.40.50.300">
    <property type="entry name" value="P-loop containing nucleotide triphosphate hydrolases"/>
    <property type="match status" value="1"/>
</dbReference>
<feature type="domain" description="Dynamin-type G" evidence="4">
    <location>
        <begin position="72"/>
        <end position="368"/>
    </location>
</feature>
<dbReference type="GO" id="GO:0005525">
    <property type="term" value="F:GTP binding"/>
    <property type="evidence" value="ECO:0007669"/>
    <property type="project" value="InterPro"/>
</dbReference>
<feature type="coiled-coil region" evidence="3">
    <location>
        <begin position="570"/>
        <end position="597"/>
    </location>
</feature>
<dbReference type="InterPro" id="IPR001401">
    <property type="entry name" value="Dynamin_GTPase"/>
</dbReference>
<dbReference type="GO" id="GO:0006897">
    <property type="term" value="P:endocytosis"/>
    <property type="evidence" value="ECO:0007669"/>
    <property type="project" value="TreeGrafter"/>
</dbReference>
<dbReference type="InterPro" id="IPR027417">
    <property type="entry name" value="P-loop_NTPase"/>
</dbReference>
<keyword evidence="2" id="KW-0342">GTP-binding</keyword>
<name>A0A3M7H8Z8_HORWE</name>
<accession>A0A3M7H8Z8</accession>
<dbReference type="GO" id="GO:0016020">
    <property type="term" value="C:membrane"/>
    <property type="evidence" value="ECO:0007669"/>
    <property type="project" value="TreeGrafter"/>
</dbReference>
<dbReference type="GO" id="GO:0005874">
    <property type="term" value="C:microtubule"/>
    <property type="evidence" value="ECO:0007669"/>
    <property type="project" value="TreeGrafter"/>
</dbReference>
<dbReference type="Pfam" id="PF01031">
    <property type="entry name" value="Dynamin_M"/>
    <property type="match status" value="1"/>
</dbReference>
<dbReference type="Gene3D" id="1.20.120.1240">
    <property type="entry name" value="Dynamin, middle domain"/>
    <property type="match status" value="1"/>
</dbReference>
<comment type="caution">
    <text evidence="5">The sequence shown here is derived from an EMBL/GenBank/DDBJ whole genome shotgun (WGS) entry which is preliminary data.</text>
</comment>
<dbReference type="GO" id="GO:0000266">
    <property type="term" value="P:mitochondrial fission"/>
    <property type="evidence" value="ECO:0007669"/>
    <property type="project" value="TreeGrafter"/>
</dbReference>
<reference evidence="5 6" key="1">
    <citation type="journal article" date="2018" name="BMC Genomics">
        <title>Genomic evidence for intraspecific hybridization in a clonal and extremely halotolerant yeast.</title>
        <authorList>
            <person name="Gostincar C."/>
            <person name="Stajich J.E."/>
            <person name="Zupancic J."/>
            <person name="Zalar P."/>
            <person name="Gunde-Cimerman N."/>
        </authorList>
    </citation>
    <scope>NUCLEOTIDE SEQUENCE [LARGE SCALE GENOMIC DNA]</scope>
    <source>
        <strain evidence="5 6">EXF-10513</strain>
    </source>
</reference>
<dbReference type="Pfam" id="PF00350">
    <property type="entry name" value="Dynamin_N"/>
    <property type="match status" value="1"/>
</dbReference>
<dbReference type="PANTHER" id="PTHR11566">
    <property type="entry name" value="DYNAMIN"/>
    <property type="match status" value="1"/>
</dbReference>
<dbReference type="PRINTS" id="PR00195">
    <property type="entry name" value="DYNAMIN"/>
</dbReference>
<protein>
    <recommendedName>
        <fullName evidence="4">Dynamin-type G domain-containing protein</fullName>
    </recommendedName>
</protein>
<dbReference type="EMBL" id="QWIO01000087">
    <property type="protein sequence ID" value="RMZ09754.1"/>
    <property type="molecule type" value="Genomic_DNA"/>
</dbReference>
<dbReference type="InterPro" id="IPR045063">
    <property type="entry name" value="Dynamin_N"/>
</dbReference>
<dbReference type="InterPro" id="IPR030381">
    <property type="entry name" value="G_DYNAMIN_dom"/>
</dbReference>
<dbReference type="PROSITE" id="PS51718">
    <property type="entry name" value="G_DYNAMIN_2"/>
    <property type="match status" value="1"/>
</dbReference>
<evidence type="ECO:0000313" key="6">
    <source>
        <dbReference type="Proteomes" id="UP000269539"/>
    </source>
</evidence>
<organism evidence="5 6">
    <name type="scientific">Hortaea werneckii</name>
    <name type="common">Black yeast</name>
    <name type="synonym">Cladosporium werneckii</name>
    <dbReference type="NCBI Taxonomy" id="91943"/>
    <lineage>
        <taxon>Eukaryota</taxon>
        <taxon>Fungi</taxon>
        <taxon>Dikarya</taxon>
        <taxon>Ascomycota</taxon>
        <taxon>Pezizomycotina</taxon>
        <taxon>Dothideomycetes</taxon>
        <taxon>Dothideomycetidae</taxon>
        <taxon>Mycosphaerellales</taxon>
        <taxon>Teratosphaeriaceae</taxon>
        <taxon>Hortaea</taxon>
    </lineage>
</organism>
<sequence length="699" mass="78870">LDQDLASTSIISFVLSAICTLIPLNFQTTPIEVMGDSVANNNCSGLRGLQSSESLKRHSLISNLRNRGVGDHINLPQLIVSGDQSTGKSSVLEGITGVPFPRQDGLCTRFATEITMEHTNEANVDTQIKATIIPSNHRDEKSKEEMRAFIRHLSGFQQLSAVIEAAGELMGLKGYGTVQSGPAFGQDVLRIKVCGNTGLNLTIVDLPGIIQVPNDEQDDNDVDTVHSLVDSYVANPRTIILAVVQAGNDISNQPIIKKSKKFDKDGERTFGVITKPDLINDGTQARIAALSRNEDTTKLKLGFFMMKNPSPKEMQHGISMLEREQKELTYFSSPPWKDAGLDMSRLGVGSLRMFFQDLLSRHTEREMPKVREEVRSLLKYTEKSISRLGEERPTTSHRRIFLSRLAMRYHNLTNAALIGDYDSSEFEFFNTTSSSESRRLRAFVHSVNTTFSDKMRLEGTTLKVVSEPDVSDEDAQILDLQEVGSSQDRIQQMSVSDAKYTAWIRHVYSRTRGRELPGNYNHVLLAELFHFQSKRWRQLAADHIELVYNEVKSFVTMLAKHITNEERINLEIVKQVNENLATHMSEAEKELQILVEDEQRQPITYNHYYTDNIQEARQNASRDLIHKIVKDTADDDFHGAMHISNNGIDVKRLVGALQKRVIVDMDEQACSEVRAGLDAYYKVHYQIFDEVLRRSLEAL</sequence>
<dbReference type="GO" id="GO:0016559">
    <property type="term" value="P:peroxisome fission"/>
    <property type="evidence" value="ECO:0007669"/>
    <property type="project" value="TreeGrafter"/>
</dbReference>
<evidence type="ECO:0000259" key="4">
    <source>
        <dbReference type="PROSITE" id="PS51718"/>
    </source>
</evidence>
<evidence type="ECO:0000256" key="3">
    <source>
        <dbReference type="SAM" id="Coils"/>
    </source>
</evidence>
<dbReference type="FunFam" id="3.40.50.300:FF:001425">
    <property type="entry name" value="Dynamin GTPase, putative"/>
    <property type="match status" value="1"/>
</dbReference>
<keyword evidence="1" id="KW-0547">Nucleotide-binding</keyword>
<dbReference type="PANTHER" id="PTHR11566:SF21">
    <property type="entry name" value="DYNAMIN RELATED PROTEIN 1, ISOFORM A"/>
    <property type="match status" value="1"/>
</dbReference>
<feature type="non-terminal residue" evidence="5">
    <location>
        <position position="1"/>
    </location>
</feature>
<dbReference type="GO" id="GO:0005739">
    <property type="term" value="C:mitochondrion"/>
    <property type="evidence" value="ECO:0007669"/>
    <property type="project" value="TreeGrafter"/>
</dbReference>
<evidence type="ECO:0000313" key="5">
    <source>
        <dbReference type="EMBL" id="RMZ09754.1"/>
    </source>
</evidence>
<dbReference type="AlphaFoldDB" id="A0A3M7H8Z8"/>
<proteinExistence type="predicted"/>
<dbReference type="Proteomes" id="UP000269539">
    <property type="component" value="Unassembled WGS sequence"/>
</dbReference>
<dbReference type="SMART" id="SM00053">
    <property type="entry name" value="DYNc"/>
    <property type="match status" value="1"/>
</dbReference>